<dbReference type="EMBL" id="JAAWWB010000019">
    <property type="protein sequence ID" value="KAG6759944.1"/>
    <property type="molecule type" value="Genomic_DNA"/>
</dbReference>
<dbReference type="PROSITE" id="PS00624">
    <property type="entry name" value="GMC_OXRED_2"/>
    <property type="match status" value="2"/>
</dbReference>
<gene>
    <name evidence="6" type="ORF">POTOM_036441</name>
</gene>
<proteinExistence type="predicted"/>
<dbReference type="InterPro" id="IPR000172">
    <property type="entry name" value="GMC_OxRdtase_N"/>
</dbReference>
<dbReference type="Pfam" id="PF05199">
    <property type="entry name" value="GMC_oxred_C"/>
    <property type="match status" value="3"/>
</dbReference>
<comment type="caution">
    <text evidence="6">The sequence shown here is derived from an EMBL/GenBank/DDBJ whole genome shotgun (WGS) entry which is preliminary data.</text>
</comment>
<dbReference type="OrthoDB" id="269227at2759"/>
<dbReference type="Pfam" id="PF00732">
    <property type="entry name" value="GMC_oxred_N"/>
    <property type="match status" value="2"/>
</dbReference>
<keyword evidence="3" id="KW-0732">Signal</keyword>
<evidence type="ECO:0000256" key="4">
    <source>
        <dbReference type="ARBA" id="ARBA00022827"/>
    </source>
</evidence>
<reference evidence="6" key="1">
    <citation type="journal article" date="2020" name="bioRxiv">
        <title>Hybrid origin of Populus tomentosa Carr. identified through genome sequencing and phylogenomic analysis.</title>
        <authorList>
            <person name="An X."/>
            <person name="Gao K."/>
            <person name="Chen Z."/>
            <person name="Li J."/>
            <person name="Yang X."/>
            <person name="Yang X."/>
            <person name="Zhou J."/>
            <person name="Guo T."/>
            <person name="Zhao T."/>
            <person name="Huang S."/>
            <person name="Miao D."/>
            <person name="Khan W.U."/>
            <person name="Rao P."/>
            <person name="Ye M."/>
            <person name="Lei B."/>
            <person name="Liao W."/>
            <person name="Wang J."/>
            <person name="Ji L."/>
            <person name="Li Y."/>
            <person name="Guo B."/>
            <person name="Mustafa N.S."/>
            <person name="Li S."/>
            <person name="Yun Q."/>
            <person name="Keller S.R."/>
            <person name="Mao J."/>
            <person name="Zhang R."/>
            <person name="Strauss S.H."/>
        </authorList>
    </citation>
    <scope>NUCLEOTIDE SEQUENCE</scope>
    <source>
        <strain evidence="6">GM15</strain>
        <tissue evidence="6">Leaf</tissue>
    </source>
</reference>
<evidence type="ECO:0000259" key="5">
    <source>
        <dbReference type="PROSITE" id="PS00624"/>
    </source>
</evidence>
<dbReference type="InterPro" id="IPR051871">
    <property type="entry name" value="GMC_Oxidoreductase-Related"/>
</dbReference>
<feature type="domain" description="Glucose-methanol-choline oxidoreductase N-terminal" evidence="5">
    <location>
        <begin position="312"/>
        <end position="326"/>
    </location>
</feature>
<name>A0A8X7YYZ7_POPTO</name>
<sequence length="1183" mass="130231">MLLIFLLLLKQALGMETGRTRMELTHIIYKYVLFTAFLFLVLKLSHSLPSTQGKTLPYLTSDVEEVSGESFDYIVVGGGTAGCPLAATLSERFSVLVIERGGSPYGNPLVSEKMCYGFPLIQPDEFLSVAQSFVSKDGVESHRGRVLGGSSAINGGFYSRASEDFVKTVGWDEELVKEAYEWVESNIVFKPELTIWQSVVELGLLEAGILPYNGFSMEHIEGTKIGGTLFDEYGIRHTSADLLETGNPENIIVLLNATVKNIIFHVNDKGNESMVRGVRFIKSDGSTSQTYEAYLNQPENSSSWGDVILSAGALGSPQILLLSGIGPEKHLRNFGIPLVLDLKGVGKEMKDNPGIALLVDTKPTHRFPDAPQVAGITKDKKFIVEGGIVPISFNATRMPIAIKLAFPESKGTLELNSTDPRRNPAVEFHYLEKEKDLEECTKMAQLLNKIARSRSVVLFLGEEPQNNLMSSQDELRNFCKKNVRTYYHYHGGSTVGSVVDDDYKVHGIKGLRVIDGSTFLESPGTNPMATVLMLGRYQGIKIVRERQNTSVKRLESPATSTKLIEKASKLESTEVPVEWEIKIPEMVLLSIIHGHGLVAAFIFLLVNLSPSSSLPQGNGLPYMTSDVKEVLGKSFDYIIVGGGTAGCPLAATLSEKFSVLLIERGGSPYENPMLLDKKYFGFPFLQTDEFSSVAQRFISRDGVPNLRGRVLGGTSTINAGFYSRASADFIKRVGWDEKLVKEAYEWTESKVVFKPLLTKWNSAVKSGLLEAGILPYNGFSWDHIAGTKIGGTVFDANRKRHISADLLERGNSSNIVVLLNATVKNIVFRSDDKGKKSIVRGIRFIKSNGNINQTYESYLTQPENSSPQGDVILSAGAIGSPQILLLSGIGPKGHLGNFSIPLLLDLKGVGQDMQDNPGITLILRAKPEYRLPESPQVVGIAKDFKFVVEGFVLPVSFNATTLMRLSIKLAFPESKGKLELNNTDPRQNPVVLFNYLAEEKDLRECVQMVQLVKKVARSRSIARFLGAKPLINVTSNPNELRNFCRKNVRTYYHFHGGCSIGSVIDNDYRVIGVKGLRVIDGSTLSESPGTNPMATLLMLGRYQGIKILREREDASAFGHATHKMDFPIEMPLFSGRGILRTFYYCHGGCTVGSVVDIDHRVYGIKGLRVVDGSKIPMATLYKR</sequence>
<feature type="domain" description="Glucose-methanol-choline oxidoreductase N-terminal" evidence="5">
    <location>
        <begin position="876"/>
        <end position="890"/>
    </location>
</feature>
<keyword evidence="2" id="KW-0285">Flavoprotein</keyword>
<evidence type="ECO:0000256" key="2">
    <source>
        <dbReference type="ARBA" id="ARBA00022630"/>
    </source>
</evidence>
<evidence type="ECO:0000256" key="1">
    <source>
        <dbReference type="ARBA" id="ARBA00001974"/>
    </source>
</evidence>
<dbReference type="Proteomes" id="UP000886885">
    <property type="component" value="Chromosome 10A"/>
</dbReference>
<evidence type="ECO:0000313" key="6">
    <source>
        <dbReference type="EMBL" id="KAG6759944.1"/>
    </source>
</evidence>
<dbReference type="PANTHER" id="PTHR45968">
    <property type="entry name" value="OSJNBA0019K04.7 PROTEIN"/>
    <property type="match status" value="1"/>
</dbReference>
<protein>
    <recommendedName>
        <fullName evidence="5">Glucose-methanol-choline oxidoreductase N-terminal domain-containing protein</fullName>
    </recommendedName>
</protein>
<comment type="cofactor">
    <cofactor evidence="1">
        <name>FAD</name>
        <dbReference type="ChEBI" id="CHEBI:57692"/>
    </cofactor>
</comment>
<evidence type="ECO:0000313" key="7">
    <source>
        <dbReference type="Proteomes" id="UP000886885"/>
    </source>
</evidence>
<dbReference type="GO" id="GO:0050660">
    <property type="term" value="F:flavin adenine dinucleotide binding"/>
    <property type="evidence" value="ECO:0007669"/>
    <property type="project" value="InterPro"/>
</dbReference>
<dbReference type="GO" id="GO:0016614">
    <property type="term" value="F:oxidoreductase activity, acting on CH-OH group of donors"/>
    <property type="evidence" value="ECO:0007669"/>
    <property type="project" value="InterPro"/>
</dbReference>
<dbReference type="AlphaFoldDB" id="A0A8X7YYZ7"/>
<keyword evidence="4" id="KW-0274">FAD</keyword>
<evidence type="ECO:0000256" key="3">
    <source>
        <dbReference type="ARBA" id="ARBA00022729"/>
    </source>
</evidence>
<dbReference type="InterPro" id="IPR007867">
    <property type="entry name" value="GMC_OxRtase_C"/>
</dbReference>
<dbReference type="PANTHER" id="PTHR45968:SF19">
    <property type="entry name" value="GLUCOSE-METHANOL-CHOLINE (GMC) OXIDOREDUCTASE FAMILY PROTEIN"/>
    <property type="match status" value="1"/>
</dbReference>
<accession>A0A8X7YYZ7</accession>
<organism evidence="6 7">
    <name type="scientific">Populus tomentosa</name>
    <name type="common">Chinese white poplar</name>
    <dbReference type="NCBI Taxonomy" id="118781"/>
    <lineage>
        <taxon>Eukaryota</taxon>
        <taxon>Viridiplantae</taxon>
        <taxon>Streptophyta</taxon>
        <taxon>Embryophyta</taxon>
        <taxon>Tracheophyta</taxon>
        <taxon>Spermatophyta</taxon>
        <taxon>Magnoliopsida</taxon>
        <taxon>eudicotyledons</taxon>
        <taxon>Gunneridae</taxon>
        <taxon>Pentapetalae</taxon>
        <taxon>rosids</taxon>
        <taxon>fabids</taxon>
        <taxon>Malpighiales</taxon>
        <taxon>Salicaceae</taxon>
        <taxon>Saliceae</taxon>
        <taxon>Populus</taxon>
    </lineage>
</organism>
<keyword evidence="7" id="KW-1185">Reference proteome</keyword>